<keyword evidence="3" id="KW-1185">Reference proteome</keyword>
<dbReference type="EMBL" id="ACKO02000005">
    <property type="protein sequence ID" value="EET45167.1"/>
    <property type="molecule type" value="Genomic_DNA"/>
</dbReference>
<organism evidence="2 3">
    <name type="scientific">Neisseria sicca ATCC 29256</name>
    <dbReference type="NCBI Taxonomy" id="547045"/>
    <lineage>
        <taxon>Bacteria</taxon>
        <taxon>Pseudomonadati</taxon>
        <taxon>Pseudomonadota</taxon>
        <taxon>Betaproteobacteria</taxon>
        <taxon>Neisseriales</taxon>
        <taxon>Neisseriaceae</taxon>
        <taxon>Neisseria</taxon>
    </lineage>
</organism>
<evidence type="ECO:0000256" key="1">
    <source>
        <dbReference type="SAM" id="MobiDB-lite"/>
    </source>
</evidence>
<dbReference type="AlphaFoldDB" id="C6M3L4"/>
<feature type="compositionally biased region" description="Polar residues" evidence="1">
    <location>
        <begin position="1"/>
        <end position="12"/>
    </location>
</feature>
<evidence type="ECO:0000313" key="2">
    <source>
        <dbReference type="EMBL" id="EET45167.1"/>
    </source>
</evidence>
<evidence type="ECO:0000313" key="3">
    <source>
        <dbReference type="Proteomes" id="UP000005365"/>
    </source>
</evidence>
<protein>
    <submittedName>
        <fullName evidence="2">Uncharacterized protein</fullName>
    </submittedName>
</protein>
<gene>
    <name evidence="2" type="ORF">NEISICOT_01162</name>
</gene>
<reference evidence="2" key="1">
    <citation type="submission" date="2009-07" db="EMBL/GenBank/DDBJ databases">
        <authorList>
            <person name="Weinstock G."/>
            <person name="Sodergren E."/>
            <person name="Clifton S."/>
            <person name="Fulton L."/>
            <person name="Fulton B."/>
            <person name="Courtney L."/>
            <person name="Fronick C."/>
            <person name="Harrison M."/>
            <person name="Strong C."/>
            <person name="Farmer C."/>
            <person name="Delahaunty K."/>
            <person name="Markovic C."/>
            <person name="Hall O."/>
            <person name="Minx P."/>
            <person name="Tomlinson C."/>
            <person name="Mitreva M."/>
            <person name="Nelson J."/>
            <person name="Hou S."/>
            <person name="Wollam A."/>
            <person name="Pepin K.H."/>
            <person name="Johnson M."/>
            <person name="Bhonagiri V."/>
            <person name="Nash W.E."/>
            <person name="Warren W."/>
            <person name="Chinwalla A."/>
            <person name="Mardis E.R."/>
            <person name="Wilson R.K."/>
        </authorList>
    </citation>
    <scope>NUCLEOTIDE SEQUENCE [LARGE SCALE GENOMIC DNA]</scope>
    <source>
        <strain evidence="2">ATCC 29256</strain>
    </source>
</reference>
<name>C6M3L4_NEISI</name>
<dbReference type="Proteomes" id="UP000005365">
    <property type="component" value="Unassembled WGS sequence"/>
</dbReference>
<proteinExistence type="predicted"/>
<accession>C6M3L4</accession>
<sequence>MNSSIYNQNKTYSPHCPAAGSSSSGTRGFYEAGIHLFCLYIIENQSS</sequence>
<feature type="region of interest" description="Disordered" evidence="1">
    <location>
        <begin position="1"/>
        <end position="21"/>
    </location>
</feature>
<comment type="caution">
    <text evidence="2">The sequence shown here is derived from an EMBL/GenBank/DDBJ whole genome shotgun (WGS) entry which is preliminary data.</text>
</comment>